<evidence type="ECO:0000313" key="1">
    <source>
        <dbReference type="EMBL" id="RGU56948.1"/>
    </source>
</evidence>
<proteinExistence type="predicted"/>
<evidence type="ECO:0000313" key="2">
    <source>
        <dbReference type="Proteomes" id="UP000284243"/>
    </source>
</evidence>
<sequence length="75" mass="8726">MIIFSTGLEDFIDKFIAENKSIEVCPFCALESFYDLQGQSRREIGHWLCKEQYPYLVVNFDNLVPIGHDCTLVKH</sequence>
<organism evidence="1 2">
    <name type="scientific">Odoribacter splanchnicus</name>
    <dbReference type="NCBI Taxonomy" id="28118"/>
    <lineage>
        <taxon>Bacteria</taxon>
        <taxon>Pseudomonadati</taxon>
        <taxon>Bacteroidota</taxon>
        <taxon>Bacteroidia</taxon>
        <taxon>Bacteroidales</taxon>
        <taxon>Odoribacteraceae</taxon>
        <taxon>Odoribacter</taxon>
    </lineage>
</organism>
<comment type="caution">
    <text evidence="1">The sequence shown here is derived from an EMBL/GenBank/DDBJ whole genome shotgun (WGS) entry which is preliminary data.</text>
</comment>
<protein>
    <submittedName>
        <fullName evidence="1">Uncharacterized protein</fullName>
    </submittedName>
</protein>
<gene>
    <name evidence="1" type="ORF">DWW57_07055</name>
</gene>
<dbReference type="EMBL" id="QRYC01000007">
    <property type="protein sequence ID" value="RGU56948.1"/>
    <property type="molecule type" value="Genomic_DNA"/>
</dbReference>
<reference evidence="1 2" key="1">
    <citation type="submission" date="2018-08" db="EMBL/GenBank/DDBJ databases">
        <title>A genome reference for cultivated species of the human gut microbiota.</title>
        <authorList>
            <person name="Zou Y."/>
            <person name="Xue W."/>
            <person name="Luo G."/>
        </authorList>
    </citation>
    <scope>NUCLEOTIDE SEQUENCE [LARGE SCALE GENOMIC DNA]</scope>
    <source>
        <strain evidence="1 2">AF16-14</strain>
    </source>
</reference>
<dbReference type="AlphaFoldDB" id="A0A412TT22"/>
<dbReference type="Proteomes" id="UP000284243">
    <property type="component" value="Unassembled WGS sequence"/>
</dbReference>
<name>A0A412TT22_9BACT</name>
<accession>A0A412TT22</accession>